<dbReference type="GO" id="GO:0061136">
    <property type="term" value="P:regulation of proteasomal protein catabolic process"/>
    <property type="evidence" value="ECO:0007669"/>
    <property type="project" value="TreeGrafter"/>
</dbReference>
<dbReference type="InterPro" id="IPR044635">
    <property type="entry name" value="UBP14-like"/>
</dbReference>
<dbReference type="OrthoDB" id="2420415at2759"/>
<feature type="compositionally biased region" description="Low complexity" evidence="7">
    <location>
        <begin position="1277"/>
        <end position="1288"/>
    </location>
</feature>
<reference evidence="9" key="1">
    <citation type="submission" date="2021-08" db="EMBL/GenBank/DDBJ databases">
        <title>Chromosome-Level Trichoderma cornu-damae using Hi-C Data.</title>
        <authorList>
            <person name="Kim C.S."/>
        </authorList>
    </citation>
    <scope>NUCLEOTIDE SEQUENCE</scope>
    <source>
        <strain evidence="9">KA19-0412C</strain>
    </source>
</reference>
<keyword evidence="10" id="KW-1185">Reference proteome</keyword>
<dbReference type="InterPro" id="IPR018200">
    <property type="entry name" value="USP_CS"/>
</dbReference>
<feature type="compositionally biased region" description="Pro residues" evidence="7">
    <location>
        <begin position="719"/>
        <end position="733"/>
    </location>
</feature>
<evidence type="ECO:0000256" key="6">
    <source>
        <dbReference type="ARBA" id="ARBA00022807"/>
    </source>
</evidence>
<evidence type="ECO:0000313" key="9">
    <source>
        <dbReference type="EMBL" id="KAH6606050.1"/>
    </source>
</evidence>
<proteinExistence type="predicted"/>
<feature type="compositionally biased region" description="Basic and acidic residues" evidence="7">
    <location>
        <begin position="1221"/>
        <end position="1231"/>
    </location>
</feature>
<feature type="compositionally biased region" description="Polar residues" evidence="7">
    <location>
        <begin position="1289"/>
        <end position="1311"/>
    </location>
</feature>
<evidence type="ECO:0000259" key="8">
    <source>
        <dbReference type="PROSITE" id="PS50235"/>
    </source>
</evidence>
<dbReference type="PANTHER" id="PTHR43982">
    <property type="entry name" value="UBIQUITIN CARBOXYL-TERMINAL HYDROLASE"/>
    <property type="match status" value="1"/>
</dbReference>
<keyword evidence="5 9" id="KW-0378">Hydrolase</keyword>
<dbReference type="PROSITE" id="PS00972">
    <property type="entry name" value="USP_1"/>
    <property type="match status" value="1"/>
</dbReference>
<dbReference type="GO" id="GO:0016579">
    <property type="term" value="P:protein deubiquitination"/>
    <property type="evidence" value="ECO:0007669"/>
    <property type="project" value="InterPro"/>
</dbReference>
<feature type="compositionally biased region" description="Acidic residues" evidence="7">
    <location>
        <begin position="1232"/>
        <end position="1242"/>
    </location>
</feature>
<evidence type="ECO:0000313" key="10">
    <source>
        <dbReference type="Proteomes" id="UP000827724"/>
    </source>
</evidence>
<dbReference type="Pfam" id="PF00443">
    <property type="entry name" value="UCH"/>
    <property type="match status" value="1"/>
</dbReference>
<keyword evidence="4" id="KW-0833">Ubl conjugation pathway</keyword>
<dbReference type="PROSITE" id="PS50235">
    <property type="entry name" value="USP_3"/>
    <property type="match status" value="1"/>
</dbReference>
<dbReference type="InterPro" id="IPR025305">
    <property type="entry name" value="UCH_repeat_domain"/>
</dbReference>
<feature type="compositionally biased region" description="Polar residues" evidence="7">
    <location>
        <begin position="706"/>
        <end position="715"/>
    </location>
</feature>
<evidence type="ECO:0000256" key="1">
    <source>
        <dbReference type="ARBA" id="ARBA00000707"/>
    </source>
</evidence>
<dbReference type="InterPro" id="IPR038765">
    <property type="entry name" value="Papain-like_cys_pep_sf"/>
</dbReference>
<dbReference type="Gene3D" id="3.90.70.10">
    <property type="entry name" value="Cysteine proteinases"/>
    <property type="match status" value="2"/>
</dbReference>
<dbReference type="GO" id="GO:0004843">
    <property type="term" value="F:cysteine-type deubiquitinase activity"/>
    <property type="evidence" value="ECO:0007669"/>
    <property type="project" value="UniProtKB-EC"/>
</dbReference>
<dbReference type="SUPFAM" id="SSF54001">
    <property type="entry name" value="Cysteine proteinases"/>
    <property type="match status" value="1"/>
</dbReference>
<dbReference type="InterPro" id="IPR001394">
    <property type="entry name" value="Peptidase_C19_UCH"/>
</dbReference>
<evidence type="ECO:0000256" key="3">
    <source>
        <dbReference type="ARBA" id="ARBA00022670"/>
    </source>
</evidence>
<dbReference type="Pfam" id="PF13446">
    <property type="entry name" value="RPT"/>
    <property type="match status" value="2"/>
</dbReference>
<evidence type="ECO:0000256" key="7">
    <source>
        <dbReference type="SAM" id="MobiDB-lite"/>
    </source>
</evidence>
<feature type="compositionally biased region" description="Polar residues" evidence="7">
    <location>
        <begin position="756"/>
        <end position="766"/>
    </location>
</feature>
<dbReference type="Proteomes" id="UP000827724">
    <property type="component" value="Unassembled WGS sequence"/>
</dbReference>
<sequence>MGGRYDLRSQDQESNAYAVLPGTGTQSEFVPHNLTPMKSSLVGREVIGCHPSRWIYELTNNNFTVCDLFERARRAKLESHYTWDHPHQLVINGNQSFSTSSSKVLSAICLDCHFHFMFRVEWEHEQSDFSCHHSHGKWPIGDTQFPWHHLAWVCSDEDANIAQDRSKYYPLLAREYFVCSAPPCTFQITLEVSEPRMASWWVNLLLDHETILQQLKAAREDEPTRYDSASDDWSHQAPSNLNTYLKNLLEATPDAARSISKRNKRFAVLFGPRCFSIFRELEFTEQIEVQNGVDEGSFTPTAPSPAEGPSGSTEIGTYRAYLEDVRSEVQNLIFKSGSIAERPTFCATALHNHLGCAEVPNVSADALVNLGRYKLLGVLPSQSREIVVNAYKRQWELMPTRRRDLVEGLMAIANDTNDDLLSDYAITQSSVFESQLQRHGGGDDDGLASQALEYLGLSPPNNYSADALVQAFREKIARDPADAGTARNMLLLIAQGSNDDSYQMTLLMEADAKMSLDTSKAVLGLETVDGPWQNTVDAAKAKIDSTTSKDAKSVYLDALDSIAEHTSSPSLKHAVMELRHAQGFSNSETDASDSISADFGLPMGLHNIGNTCYLNSLLQYLFTVKPIRDIVFNYDSLRLDLNDESIQARRLGGNKMQMDRGEAVVAQAFAEEMATLFENLRTSDKTATRPSQRLANAVLLSTHTLLSGPKQPSETPSGSNPPPLPARPSPAPPANSRDDFGMANVSVEAVSDLLETRSTSSTQTLVDQDDARSDHSYEKVETVVEEAGSELRSVPIIIEDTGGDTLMTEAPRDGKKTTLPMDLDKSKEAPVGVRQGNDHDVDMADAEKPETVDQKVLNALEHQKRSSGTDQQDVEEVMGSIINRLQAAIRPTSIDSATGIQMEKIMETFFVTTVNYTKKFDEKEYQHEISFDRSITAFPAAEGPCSLYDALGRNFDQQILEDSKLSRYTAIKTLPPVLHVLIQRSQSMGSKNGNPVVIPETLYLDRYMDAPHESPLFRQRVQDWITAERIVDLKLQLAKVEANPNYMTFLQTYEGGDAITDSTADSHPNGVDEVAKQEALSENWDFDGPIEDDFMLITPANTEKATASGEPINKIRDIQKTHAAVLEMMERELRQRQEALEESLSSQKKISYRLHAVICHRGHLTSGHYWVWIHDFEANIWRWYNDADVKEKKDTAEVLHTLSTSGEPYFLCYVRDEDKEQYVSVPRREPPKEEDEEQDTDETGEKEPAATEIGLAPFAAMDKDGDVEVIDARPETAPEAAPTADTGAQELQDSQKTTVTADATQAQEQIQ</sequence>
<organism evidence="9 10">
    <name type="scientific">Trichoderma cornu-damae</name>
    <dbReference type="NCBI Taxonomy" id="654480"/>
    <lineage>
        <taxon>Eukaryota</taxon>
        <taxon>Fungi</taxon>
        <taxon>Dikarya</taxon>
        <taxon>Ascomycota</taxon>
        <taxon>Pezizomycotina</taxon>
        <taxon>Sordariomycetes</taxon>
        <taxon>Hypocreomycetidae</taxon>
        <taxon>Hypocreales</taxon>
        <taxon>Hypocreaceae</taxon>
        <taxon>Trichoderma</taxon>
    </lineage>
</organism>
<dbReference type="GO" id="GO:0070628">
    <property type="term" value="F:proteasome binding"/>
    <property type="evidence" value="ECO:0007669"/>
    <property type="project" value="TreeGrafter"/>
</dbReference>
<feature type="region of interest" description="Disordered" evidence="7">
    <location>
        <begin position="1221"/>
        <end position="1311"/>
    </location>
</feature>
<evidence type="ECO:0000256" key="2">
    <source>
        <dbReference type="ARBA" id="ARBA00012759"/>
    </source>
</evidence>
<gene>
    <name evidence="9" type="ORF">Trco_005203</name>
</gene>
<dbReference type="CDD" id="cd02666">
    <property type="entry name" value="Peptidase_C19J"/>
    <property type="match status" value="1"/>
</dbReference>
<dbReference type="GO" id="GO:0043161">
    <property type="term" value="P:proteasome-mediated ubiquitin-dependent protein catabolic process"/>
    <property type="evidence" value="ECO:0007669"/>
    <property type="project" value="InterPro"/>
</dbReference>
<feature type="region of interest" description="Disordered" evidence="7">
    <location>
        <begin position="294"/>
        <end position="313"/>
    </location>
</feature>
<comment type="catalytic activity">
    <reaction evidence="1">
        <text>Thiol-dependent hydrolysis of ester, thioester, amide, peptide and isopeptide bonds formed by the C-terminal Gly of ubiquitin (a 76-residue protein attached to proteins as an intracellular targeting signal).</text>
        <dbReference type="EC" id="3.4.19.12"/>
    </reaction>
</comment>
<name>A0A9P8QH05_9HYPO</name>
<keyword evidence="6" id="KW-0788">Thiol protease</keyword>
<protein>
    <recommendedName>
        <fullName evidence="2">ubiquitinyl hydrolase 1</fullName>
        <ecNumber evidence="2">3.4.19.12</ecNumber>
    </recommendedName>
</protein>
<dbReference type="EC" id="3.4.19.12" evidence="2"/>
<keyword evidence="3" id="KW-0645">Protease</keyword>
<feature type="region of interest" description="Disordered" evidence="7">
    <location>
        <begin position="706"/>
        <end position="740"/>
    </location>
</feature>
<evidence type="ECO:0000256" key="5">
    <source>
        <dbReference type="ARBA" id="ARBA00022801"/>
    </source>
</evidence>
<evidence type="ECO:0000256" key="4">
    <source>
        <dbReference type="ARBA" id="ARBA00022786"/>
    </source>
</evidence>
<feature type="compositionally biased region" description="Basic and acidic residues" evidence="7">
    <location>
        <begin position="1261"/>
        <end position="1276"/>
    </location>
</feature>
<dbReference type="PANTHER" id="PTHR43982:SF6">
    <property type="entry name" value="UBIQUITIN CARBOXYL-TERMINAL HYDROLASE 2-RELATED"/>
    <property type="match status" value="1"/>
</dbReference>
<dbReference type="InterPro" id="IPR028889">
    <property type="entry name" value="USP"/>
</dbReference>
<feature type="domain" description="USP" evidence="8">
    <location>
        <begin position="603"/>
        <end position="1216"/>
    </location>
</feature>
<dbReference type="PROSITE" id="PS00973">
    <property type="entry name" value="USP_2"/>
    <property type="match status" value="1"/>
</dbReference>
<comment type="caution">
    <text evidence="9">The sequence shown here is derived from an EMBL/GenBank/DDBJ whole genome shotgun (WGS) entry which is preliminary data.</text>
</comment>
<accession>A0A9P8QH05</accession>
<feature type="region of interest" description="Disordered" evidence="7">
    <location>
        <begin position="755"/>
        <end position="777"/>
    </location>
</feature>
<dbReference type="EMBL" id="JAIWOZ010000004">
    <property type="protein sequence ID" value="KAH6606050.1"/>
    <property type="molecule type" value="Genomic_DNA"/>
</dbReference>